<reference evidence="2 3" key="1">
    <citation type="submission" date="2015-12" db="EMBL/GenBank/DDBJ databases">
        <title>Complete genome of Roseateles depolymerans KCTC 42856.</title>
        <authorList>
            <person name="Kim K.M."/>
        </authorList>
    </citation>
    <scope>NUCLEOTIDE SEQUENCE [LARGE SCALE GENOMIC DNA]</scope>
    <source>
        <strain evidence="2 3">KCTC 42856</strain>
    </source>
</reference>
<gene>
    <name evidence="2" type="ORF">RD2015_2235</name>
</gene>
<organism evidence="2 3">
    <name type="scientific">Roseateles depolymerans</name>
    <dbReference type="NCBI Taxonomy" id="76731"/>
    <lineage>
        <taxon>Bacteria</taxon>
        <taxon>Pseudomonadati</taxon>
        <taxon>Pseudomonadota</taxon>
        <taxon>Betaproteobacteria</taxon>
        <taxon>Burkholderiales</taxon>
        <taxon>Sphaerotilaceae</taxon>
        <taxon>Roseateles</taxon>
    </lineage>
</organism>
<accession>A0A0U3MUM2</accession>
<keyword evidence="3" id="KW-1185">Reference proteome</keyword>
<dbReference type="SUPFAM" id="SSF51126">
    <property type="entry name" value="Pectin lyase-like"/>
    <property type="match status" value="1"/>
</dbReference>
<proteinExistence type="predicted"/>
<feature type="region of interest" description="Disordered" evidence="1">
    <location>
        <begin position="1"/>
        <end position="26"/>
    </location>
</feature>
<dbReference type="Gene3D" id="2.160.20.10">
    <property type="entry name" value="Single-stranded right-handed beta-helix, Pectin lyase-like"/>
    <property type="match status" value="1"/>
</dbReference>
<dbReference type="AlphaFoldDB" id="A0A0U3MUM2"/>
<evidence type="ECO:0000256" key="1">
    <source>
        <dbReference type="SAM" id="MobiDB-lite"/>
    </source>
</evidence>
<dbReference type="InterPro" id="IPR011050">
    <property type="entry name" value="Pectin_lyase_fold/virulence"/>
</dbReference>
<name>A0A0U3MUM2_9BURK</name>
<dbReference type="EMBL" id="CP013729">
    <property type="protein sequence ID" value="ALV06707.1"/>
    <property type="molecule type" value="Genomic_DNA"/>
</dbReference>
<evidence type="ECO:0000313" key="2">
    <source>
        <dbReference type="EMBL" id="ALV06707.1"/>
    </source>
</evidence>
<feature type="compositionally biased region" description="Polar residues" evidence="1">
    <location>
        <begin position="1"/>
        <end position="12"/>
    </location>
</feature>
<dbReference type="RefSeq" id="WP_058934945.1">
    <property type="nucleotide sequence ID" value="NZ_CP013729.1"/>
</dbReference>
<dbReference type="STRING" id="76731.RD2015_2235"/>
<dbReference type="Proteomes" id="UP000060699">
    <property type="component" value="Chromosome"/>
</dbReference>
<dbReference type="InterPro" id="IPR012334">
    <property type="entry name" value="Pectin_lyas_fold"/>
</dbReference>
<dbReference type="KEGG" id="rdp:RD2015_2235"/>
<dbReference type="OrthoDB" id="8613813at2"/>
<evidence type="ECO:0000313" key="3">
    <source>
        <dbReference type="Proteomes" id="UP000060699"/>
    </source>
</evidence>
<sequence length="729" mass="75341">MAQAPQYTPTTDFSDDERNNVGGRSTVRTANLDAELAAIASSINALRSNQSLNQRDDGNIRDGRVKLFTLASEVLALLASYGCTPRGNWQTATLYGLKDLVNQGGNTYIAVSPHISGVFATDLAAGKWLLFSLSASPGATQVVFTATANIAATNVQAAIEELDSDLRTLINAAIASAAAGDATLIANLANYTSPLYGSSMVGFGGDQNYAVRTIGARLLDIGASPRAFGATADGVADDTAYINAAFIYSKTLDLRNRKWRITSTIALPAGACVDLRGGSIVAVTGATPLFSYTGAKEGLAIIGGGSSDTAGQITGTCSDVLYFDGLTDQPTAASQYDRQIRIEGVHATSSTITRFATFNRACRQIFIRACMIYTQSGFLFNGKNVEAMISDSIIYSSTGVAGTYGIRLRSTGGTTYYNEGISVVNCTVDNFEISHDISDCFVYQVIGGYHGVAGALAATSGYVFQFQAPTTNLCEEIELAGGIVVAGRSRFVASASGVAYHAKIDVHNINTPGTAWAIENNASDIDINVIAKNGSGTAIGILGSNNNARITARGKFDSTYTNGIVLNGPNGAGCVIGPVSGDTIGGLVGAGRPVLLVGVPVGGTSVANLIRAVSASNINGTFAVGATIGSVAWAFCKGERGDIIINLPYSGANAATQGIQIIPPTGMVLESGSGWAATNIYLGAASGLCFVRVPYRCTSDGGGTLSVINLAGNSLTINNQAYIGLHKDI</sequence>
<protein>
    <submittedName>
        <fullName evidence="2">Uncharacterized protein</fullName>
    </submittedName>
</protein>